<feature type="region of interest" description="Disordered" evidence="1">
    <location>
        <begin position="174"/>
        <end position="193"/>
    </location>
</feature>
<dbReference type="VEuPathDB" id="FungiDB:PGTG_04672"/>
<feature type="compositionally biased region" description="Basic and acidic residues" evidence="1">
    <location>
        <begin position="121"/>
        <end position="144"/>
    </location>
</feature>
<dbReference type="KEGG" id="pgr:PGTG_04672"/>
<dbReference type="EMBL" id="DS178271">
    <property type="protein sequence ID" value="EFP78716.1"/>
    <property type="molecule type" value="Genomic_DNA"/>
</dbReference>
<keyword evidence="3" id="KW-1185">Reference proteome</keyword>
<evidence type="ECO:0000313" key="3">
    <source>
        <dbReference type="Proteomes" id="UP000008783"/>
    </source>
</evidence>
<reference evidence="3" key="2">
    <citation type="journal article" date="2011" name="Proc. Natl. Acad. Sci. U.S.A.">
        <title>Obligate biotrophy features unraveled by the genomic analysis of rust fungi.</title>
        <authorList>
            <person name="Duplessis S."/>
            <person name="Cuomo C.A."/>
            <person name="Lin Y.-C."/>
            <person name="Aerts A."/>
            <person name="Tisserant E."/>
            <person name="Veneault-Fourrey C."/>
            <person name="Joly D.L."/>
            <person name="Hacquard S."/>
            <person name="Amselem J."/>
            <person name="Cantarel B.L."/>
            <person name="Chiu R."/>
            <person name="Coutinho P.M."/>
            <person name="Feau N."/>
            <person name="Field M."/>
            <person name="Frey P."/>
            <person name="Gelhaye E."/>
            <person name="Goldberg J."/>
            <person name="Grabherr M.G."/>
            <person name="Kodira C.D."/>
            <person name="Kohler A."/>
            <person name="Kuees U."/>
            <person name="Lindquist E.A."/>
            <person name="Lucas S.M."/>
            <person name="Mago R."/>
            <person name="Mauceli E."/>
            <person name="Morin E."/>
            <person name="Murat C."/>
            <person name="Pangilinan J.L."/>
            <person name="Park R."/>
            <person name="Pearson M."/>
            <person name="Quesneville H."/>
            <person name="Rouhier N."/>
            <person name="Sakthikumar S."/>
            <person name="Salamov A.A."/>
            <person name="Schmutz J."/>
            <person name="Selles B."/>
            <person name="Shapiro H."/>
            <person name="Tanguay P."/>
            <person name="Tuskan G.A."/>
            <person name="Henrissat B."/>
            <person name="Van de Peer Y."/>
            <person name="Rouze P."/>
            <person name="Ellis J.G."/>
            <person name="Dodds P.N."/>
            <person name="Schein J.E."/>
            <person name="Zhong S."/>
            <person name="Hamelin R.C."/>
            <person name="Grigoriev I.V."/>
            <person name="Szabo L.J."/>
            <person name="Martin F."/>
        </authorList>
    </citation>
    <scope>NUCLEOTIDE SEQUENCE [LARGE SCALE GENOMIC DNA]</scope>
    <source>
        <strain evidence="3">CRL 75-36-700-3 / race SCCL</strain>
    </source>
</reference>
<dbReference type="AlphaFoldDB" id="E3K3R4"/>
<dbReference type="Proteomes" id="UP000008783">
    <property type="component" value="Unassembled WGS sequence"/>
</dbReference>
<feature type="region of interest" description="Disordered" evidence="1">
    <location>
        <begin position="97"/>
        <end position="168"/>
    </location>
</feature>
<sequence length="255" mass="28116">MTPARRIYKYITQLRIIPAPASTHISTRSYTTGAAFGFQVGPKTTSGFRVVFGTNLGSEDDLKTGSGFRAALKTSLGFEAAFSVFKAAWKPPSVFKSSPEPKSAAWKPDPFGGGGGVARGVEAENSKSSSDRPAPECTHLDSHHPIPPFSIEMYESMPSPPDHFQESQIQTAYQETQGSEYTPESQDAESQEFPESIRPLDGSEVYCKFDIDYSIWVNTLENPAKYTHVCPVKPPRQLRMSVTDMSFSQFKSRVL</sequence>
<feature type="compositionally biased region" description="Polar residues" evidence="1">
    <location>
        <begin position="174"/>
        <end position="185"/>
    </location>
</feature>
<gene>
    <name evidence="2" type="ORF">PGTG_04672</name>
</gene>
<dbReference type="InParanoid" id="E3K3R4"/>
<dbReference type="HOGENOM" id="CLU_1090445_0_0_1"/>
<dbReference type="OrthoDB" id="10369229at2759"/>
<protein>
    <submittedName>
        <fullName evidence="2">Uncharacterized protein</fullName>
    </submittedName>
</protein>
<dbReference type="GeneID" id="10536653"/>
<evidence type="ECO:0000256" key="1">
    <source>
        <dbReference type="SAM" id="MobiDB-lite"/>
    </source>
</evidence>
<dbReference type="RefSeq" id="XP_003323135.1">
    <property type="nucleotide sequence ID" value="XM_003323087.1"/>
</dbReference>
<proteinExistence type="predicted"/>
<evidence type="ECO:0000313" key="2">
    <source>
        <dbReference type="EMBL" id="EFP78716.1"/>
    </source>
</evidence>
<name>E3K3R4_PUCGT</name>
<accession>E3K3R4</accession>
<organism evidence="2 3">
    <name type="scientific">Puccinia graminis f. sp. tritici (strain CRL 75-36-700-3 / race SCCL)</name>
    <name type="common">Black stem rust fungus</name>
    <dbReference type="NCBI Taxonomy" id="418459"/>
    <lineage>
        <taxon>Eukaryota</taxon>
        <taxon>Fungi</taxon>
        <taxon>Dikarya</taxon>
        <taxon>Basidiomycota</taxon>
        <taxon>Pucciniomycotina</taxon>
        <taxon>Pucciniomycetes</taxon>
        <taxon>Pucciniales</taxon>
        <taxon>Pucciniaceae</taxon>
        <taxon>Puccinia</taxon>
    </lineage>
</organism>
<reference key="1">
    <citation type="submission" date="2007-01" db="EMBL/GenBank/DDBJ databases">
        <title>The Genome Sequence of Puccinia graminis f. sp. tritici Strain CRL 75-36-700-3.</title>
        <authorList>
            <consortium name="The Broad Institute Genome Sequencing Platform"/>
            <person name="Birren B."/>
            <person name="Lander E."/>
            <person name="Galagan J."/>
            <person name="Nusbaum C."/>
            <person name="Devon K."/>
            <person name="Cuomo C."/>
            <person name="Jaffe D."/>
            <person name="Butler J."/>
            <person name="Alvarez P."/>
            <person name="Gnerre S."/>
            <person name="Grabherr M."/>
            <person name="Mauceli E."/>
            <person name="Brockman W."/>
            <person name="Young S."/>
            <person name="LaButti K."/>
            <person name="Sykes S."/>
            <person name="DeCaprio D."/>
            <person name="Crawford M."/>
            <person name="Koehrsen M."/>
            <person name="Engels R."/>
            <person name="Montgomery P."/>
            <person name="Pearson M."/>
            <person name="Howarth C."/>
            <person name="Larson L."/>
            <person name="White J."/>
            <person name="Zeng Q."/>
            <person name="Kodira C."/>
            <person name="Yandava C."/>
            <person name="Alvarado L."/>
            <person name="O'Leary S."/>
            <person name="Szabo L."/>
            <person name="Dean R."/>
            <person name="Schein J."/>
        </authorList>
    </citation>
    <scope>NUCLEOTIDE SEQUENCE</scope>
    <source>
        <strain>CRL 75-36-700-3</strain>
    </source>
</reference>